<dbReference type="SUPFAM" id="SSF53850">
    <property type="entry name" value="Periplasmic binding protein-like II"/>
    <property type="match status" value="1"/>
</dbReference>
<evidence type="ECO:0000256" key="2">
    <source>
        <dbReference type="ARBA" id="ARBA00023015"/>
    </source>
</evidence>
<dbReference type="InterPro" id="IPR036390">
    <property type="entry name" value="WH_DNA-bd_sf"/>
</dbReference>
<evidence type="ECO:0000256" key="1">
    <source>
        <dbReference type="ARBA" id="ARBA00009437"/>
    </source>
</evidence>
<dbReference type="Gene3D" id="3.40.190.290">
    <property type="match status" value="1"/>
</dbReference>
<comment type="caution">
    <text evidence="6">The sequence shown here is derived from an EMBL/GenBank/DDBJ whole genome shotgun (WGS) entry which is preliminary data.</text>
</comment>
<dbReference type="InterPro" id="IPR005119">
    <property type="entry name" value="LysR_subst-bd"/>
</dbReference>
<sequence length="313" mass="34588">MLLRQLEYLAALAKERHFARAADACHVSQPALSAGIRRLEAELGVQVVLRGRRFEGFTPEGERVVDWAHRMLADQDGLLQELSALREGLTGQLRIGAIPTALTVSSLLTEPFRLHHPRVRISLESLSSREIVRRLAEFELDVGMTYVDGEPLGAVRTVPLYRERYLLLTPEDGPFAGRAEVGWADLADTEMCLLAPNMQNRRILDRNFAEAGASVLPSVEADAVSVLYAHVGTRRWSTVIAHAWLHMFGVPAGMRVIPMAAPPHSHRVGLVLADRDPEPMLARALLEVAAAVDVRAELNAVLRGHLRPVDRPD</sequence>
<reference evidence="7" key="1">
    <citation type="journal article" date="2019" name="Int. J. Syst. Evol. Microbiol.">
        <title>The Global Catalogue of Microorganisms (GCM) 10K type strain sequencing project: providing services to taxonomists for standard genome sequencing and annotation.</title>
        <authorList>
            <consortium name="The Broad Institute Genomics Platform"/>
            <consortium name="The Broad Institute Genome Sequencing Center for Infectious Disease"/>
            <person name="Wu L."/>
            <person name="Ma J."/>
        </authorList>
    </citation>
    <scope>NUCLEOTIDE SEQUENCE [LARGE SCALE GENOMIC DNA]</scope>
    <source>
        <strain evidence="7">JCM 18303</strain>
    </source>
</reference>
<dbReference type="PANTHER" id="PTHR30419">
    <property type="entry name" value="HTH-TYPE TRANSCRIPTIONAL REGULATOR YBHD"/>
    <property type="match status" value="1"/>
</dbReference>
<feature type="domain" description="HTH lysR-type" evidence="5">
    <location>
        <begin position="1"/>
        <end position="58"/>
    </location>
</feature>
<keyword evidence="4" id="KW-0804">Transcription</keyword>
<dbReference type="RefSeq" id="WP_185065493.1">
    <property type="nucleotide sequence ID" value="NZ_BAABJP010000055.1"/>
</dbReference>
<dbReference type="PRINTS" id="PR00039">
    <property type="entry name" value="HTHLYSR"/>
</dbReference>
<evidence type="ECO:0000313" key="7">
    <source>
        <dbReference type="Proteomes" id="UP001428817"/>
    </source>
</evidence>
<dbReference type="Gene3D" id="1.10.10.10">
    <property type="entry name" value="Winged helix-like DNA-binding domain superfamily/Winged helix DNA-binding domain"/>
    <property type="match status" value="1"/>
</dbReference>
<dbReference type="InterPro" id="IPR050950">
    <property type="entry name" value="HTH-type_LysR_regulators"/>
</dbReference>
<keyword evidence="7" id="KW-1185">Reference proteome</keyword>
<name>A0ABP9R8B8_9PSEU</name>
<protein>
    <submittedName>
        <fullName evidence="6">LysR family transcriptional regulator</fullName>
    </submittedName>
</protein>
<dbReference type="Pfam" id="PF00126">
    <property type="entry name" value="HTH_1"/>
    <property type="match status" value="1"/>
</dbReference>
<dbReference type="EMBL" id="BAABJP010000055">
    <property type="protein sequence ID" value="GAA5172967.1"/>
    <property type="molecule type" value="Genomic_DNA"/>
</dbReference>
<proteinExistence type="inferred from homology"/>
<dbReference type="PROSITE" id="PS50931">
    <property type="entry name" value="HTH_LYSR"/>
    <property type="match status" value="1"/>
</dbReference>
<keyword evidence="3" id="KW-0238">DNA-binding</keyword>
<dbReference type="InterPro" id="IPR036388">
    <property type="entry name" value="WH-like_DNA-bd_sf"/>
</dbReference>
<keyword evidence="2" id="KW-0805">Transcription regulation</keyword>
<gene>
    <name evidence="6" type="ORF">GCM10023321_73580</name>
</gene>
<evidence type="ECO:0000313" key="6">
    <source>
        <dbReference type="EMBL" id="GAA5172967.1"/>
    </source>
</evidence>
<evidence type="ECO:0000256" key="4">
    <source>
        <dbReference type="ARBA" id="ARBA00023163"/>
    </source>
</evidence>
<dbReference type="PANTHER" id="PTHR30419:SF31">
    <property type="entry name" value="BLR3139 PROTEIN"/>
    <property type="match status" value="1"/>
</dbReference>
<dbReference type="InterPro" id="IPR000847">
    <property type="entry name" value="LysR_HTH_N"/>
</dbReference>
<comment type="similarity">
    <text evidence="1">Belongs to the LysR transcriptional regulatory family.</text>
</comment>
<organism evidence="6 7">
    <name type="scientific">Pseudonocardia eucalypti</name>
    <dbReference type="NCBI Taxonomy" id="648755"/>
    <lineage>
        <taxon>Bacteria</taxon>
        <taxon>Bacillati</taxon>
        <taxon>Actinomycetota</taxon>
        <taxon>Actinomycetes</taxon>
        <taxon>Pseudonocardiales</taxon>
        <taxon>Pseudonocardiaceae</taxon>
        <taxon>Pseudonocardia</taxon>
    </lineage>
</organism>
<dbReference type="SUPFAM" id="SSF46785">
    <property type="entry name" value="Winged helix' DNA-binding domain"/>
    <property type="match status" value="1"/>
</dbReference>
<dbReference type="Pfam" id="PF03466">
    <property type="entry name" value="LysR_substrate"/>
    <property type="match status" value="1"/>
</dbReference>
<dbReference type="CDD" id="cd05466">
    <property type="entry name" value="PBP2_LTTR_substrate"/>
    <property type="match status" value="1"/>
</dbReference>
<accession>A0ABP9R8B8</accession>
<dbReference type="Proteomes" id="UP001428817">
    <property type="component" value="Unassembled WGS sequence"/>
</dbReference>
<evidence type="ECO:0000256" key="3">
    <source>
        <dbReference type="ARBA" id="ARBA00023125"/>
    </source>
</evidence>
<evidence type="ECO:0000259" key="5">
    <source>
        <dbReference type="PROSITE" id="PS50931"/>
    </source>
</evidence>